<accession>A0A6P8CAR1</accession>
<dbReference type="GeneID" id="116194058"/>
<evidence type="ECO:0000313" key="4">
    <source>
        <dbReference type="RefSeq" id="XP_031378636.1"/>
    </source>
</evidence>
<evidence type="ECO:0000313" key="3">
    <source>
        <dbReference type="Proteomes" id="UP000515151"/>
    </source>
</evidence>
<keyword evidence="2" id="KW-0560">Oxidoreductase</keyword>
<reference evidence="4" key="2">
    <citation type="submission" date="2025-08" db="UniProtKB">
        <authorList>
            <consortium name="RefSeq"/>
        </authorList>
    </citation>
    <scope>IDENTIFICATION</scope>
    <source>
        <tissue evidence="4">Leaf</tissue>
    </source>
</reference>
<reference evidence="3" key="1">
    <citation type="journal article" date="2020" name="Plant Biotechnol. J.">
        <title>The pomegranate (Punica granatum L.) draft genome dissects genetic divergence between soft- and hard-seeded cultivars.</title>
        <authorList>
            <person name="Luo X."/>
            <person name="Li H."/>
            <person name="Wu Z."/>
            <person name="Yao W."/>
            <person name="Zhao P."/>
            <person name="Cao D."/>
            <person name="Yu H."/>
            <person name="Li K."/>
            <person name="Poudel K."/>
            <person name="Zhao D."/>
            <person name="Zhang F."/>
            <person name="Xia X."/>
            <person name="Chen L."/>
            <person name="Wang Q."/>
            <person name="Jing D."/>
            <person name="Cao S."/>
        </authorList>
    </citation>
    <scope>NUCLEOTIDE SEQUENCE [LARGE SCALE GENOMIC DNA]</scope>
    <source>
        <strain evidence="3">cv. Tunisia</strain>
    </source>
</reference>
<evidence type="ECO:0000256" key="2">
    <source>
        <dbReference type="ARBA" id="ARBA00023002"/>
    </source>
</evidence>
<protein>
    <submittedName>
        <fullName evidence="4">Cinnamoyl-CoA reductase 1-like</fullName>
    </submittedName>
</protein>
<dbReference type="PANTHER" id="PTHR10366:SF776">
    <property type="entry name" value="NAD(P)-BINDING ROSSMANN-FOLD SUPERFAMILY PROTEIN"/>
    <property type="match status" value="1"/>
</dbReference>
<keyword evidence="1" id="KW-0521">NADP</keyword>
<dbReference type="OrthoDB" id="2735536at2759"/>
<dbReference type="AlphaFoldDB" id="A0A6P8CAR1"/>
<dbReference type="PANTHER" id="PTHR10366">
    <property type="entry name" value="NAD DEPENDENT EPIMERASE/DEHYDRATASE"/>
    <property type="match status" value="1"/>
</dbReference>
<name>A0A6P8CAR1_PUNGR</name>
<dbReference type="GO" id="GO:0016616">
    <property type="term" value="F:oxidoreductase activity, acting on the CH-OH group of donors, NAD or NADP as acceptor"/>
    <property type="evidence" value="ECO:0007669"/>
    <property type="project" value="TreeGrafter"/>
</dbReference>
<dbReference type="RefSeq" id="XP_031378636.1">
    <property type="nucleotide sequence ID" value="XM_031522776.1"/>
</dbReference>
<dbReference type="InterPro" id="IPR036291">
    <property type="entry name" value="NAD(P)-bd_dom_sf"/>
</dbReference>
<gene>
    <name evidence="4" type="primary">LOC116194058</name>
</gene>
<dbReference type="InterPro" id="IPR050425">
    <property type="entry name" value="NAD(P)_dehydrat-like"/>
</dbReference>
<keyword evidence="3" id="KW-1185">Reference proteome</keyword>
<dbReference type="Gene3D" id="3.40.50.720">
    <property type="entry name" value="NAD(P)-binding Rossmann-like Domain"/>
    <property type="match status" value="1"/>
</dbReference>
<sequence length="172" mass="19823">MCNLYNQYKNVIAFSNLPPSLFSGKNCIKDESVSLKVLVLSHAEVFQGTLILKTQRKKRFHTQESGGEDSVPNRLRPLVDVRDVAEAVIMAYEKPEAEGRYICVAHAIKTRDLAEKLRRLYPDFTYPKNYSETQHDNKLNSEKLQKLGWTYRPLEETLIDSIESYREAGLLK</sequence>
<dbReference type="Proteomes" id="UP000515151">
    <property type="component" value="Chromosome 2"/>
</dbReference>
<proteinExistence type="predicted"/>
<evidence type="ECO:0000256" key="1">
    <source>
        <dbReference type="ARBA" id="ARBA00022857"/>
    </source>
</evidence>
<dbReference type="SUPFAM" id="SSF51735">
    <property type="entry name" value="NAD(P)-binding Rossmann-fold domains"/>
    <property type="match status" value="1"/>
</dbReference>
<organism evidence="3 4">
    <name type="scientific">Punica granatum</name>
    <name type="common">Pomegranate</name>
    <dbReference type="NCBI Taxonomy" id="22663"/>
    <lineage>
        <taxon>Eukaryota</taxon>
        <taxon>Viridiplantae</taxon>
        <taxon>Streptophyta</taxon>
        <taxon>Embryophyta</taxon>
        <taxon>Tracheophyta</taxon>
        <taxon>Spermatophyta</taxon>
        <taxon>Magnoliopsida</taxon>
        <taxon>eudicotyledons</taxon>
        <taxon>Gunneridae</taxon>
        <taxon>Pentapetalae</taxon>
        <taxon>rosids</taxon>
        <taxon>malvids</taxon>
        <taxon>Myrtales</taxon>
        <taxon>Lythraceae</taxon>
        <taxon>Punica</taxon>
    </lineage>
</organism>